<dbReference type="PANTHER" id="PTHR30474">
    <property type="entry name" value="CELL CYCLE PROTEIN"/>
    <property type="match status" value="1"/>
</dbReference>
<evidence type="ECO:0000256" key="8">
    <source>
        <dbReference type="ARBA" id="ARBA00023136"/>
    </source>
</evidence>
<dbReference type="InterPro" id="IPR001182">
    <property type="entry name" value="FtsW/RodA"/>
</dbReference>
<feature type="transmembrane region" description="Helical" evidence="16">
    <location>
        <begin position="185"/>
        <end position="202"/>
    </location>
</feature>
<evidence type="ECO:0000313" key="17">
    <source>
        <dbReference type="EMBL" id="WNL29263.1"/>
    </source>
</evidence>
<accession>A0AA96DJQ9</accession>
<evidence type="ECO:0000256" key="7">
    <source>
        <dbReference type="ARBA" id="ARBA00022989"/>
    </source>
</evidence>
<dbReference type="GO" id="GO:0051301">
    <property type="term" value="P:cell division"/>
    <property type="evidence" value="ECO:0007669"/>
    <property type="project" value="InterPro"/>
</dbReference>
<dbReference type="EMBL" id="CP134854">
    <property type="protein sequence ID" value="WNL29263.1"/>
    <property type="molecule type" value="Genomic_DNA"/>
</dbReference>
<comment type="catalytic activity">
    <reaction evidence="15">
        <text>[GlcNAc-(1-&gt;4)-Mur2Ac(oyl-L-Ala-gamma-D-Glu-L-Lys-D-Ala-D-Ala)](n)-di-trans,octa-cis-undecaprenyl diphosphate + beta-D-GlcNAc-(1-&gt;4)-Mur2Ac(oyl-L-Ala-gamma-D-Glu-L-Lys-D-Ala-D-Ala)-di-trans,octa-cis-undecaprenyl diphosphate = [GlcNAc-(1-&gt;4)-Mur2Ac(oyl-L-Ala-gamma-D-Glu-L-Lys-D-Ala-D-Ala)](n+1)-di-trans,octa-cis-undecaprenyl diphosphate + di-trans,octa-cis-undecaprenyl diphosphate + H(+)</text>
        <dbReference type="Rhea" id="RHEA:23708"/>
        <dbReference type="Rhea" id="RHEA-COMP:9602"/>
        <dbReference type="Rhea" id="RHEA-COMP:9603"/>
        <dbReference type="ChEBI" id="CHEBI:15378"/>
        <dbReference type="ChEBI" id="CHEBI:58405"/>
        <dbReference type="ChEBI" id="CHEBI:60033"/>
        <dbReference type="ChEBI" id="CHEBI:78435"/>
        <dbReference type="EC" id="2.4.99.28"/>
    </reaction>
</comment>
<evidence type="ECO:0000256" key="15">
    <source>
        <dbReference type="ARBA" id="ARBA00049902"/>
    </source>
</evidence>
<evidence type="ECO:0000256" key="10">
    <source>
        <dbReference type="ARBA" id="ARBA00033270"/>
    </source>
</evidence>
<sequence length="422" mass="47398">MDYIKNKIKLLTTGENLREPDYFLFILVSMLIIVSIVFSYSLTIYTVEFLGYGQFHYILRQGLVGIFCIYLMWWMARLNPNKIMHRTGMTLFGVGLFLMVIMPFLPASLVTASGGANRWIRLPGISLSPVEIFKIGFIYFLSWSFFRKVIHQPKKGLFGDLLLLSPYFLVFIFIVFLIAVLQKDLGQVALLTIIMLTLIIFANRSLKIIFALILIAIVGMIVLIAAAPHRINRIHSWWSMVQDGILSVLPSTFEQYLRIKNLPEPYQVSHSLNAIHNGGFFGQGISFGDLKVGFLSEVHTDFVLAGITEEIGWLGIFVITTILMLVILRILAISRKVDSKIFHLFTTGIALMIIVAFLINGAGISGIIPIKGIAVPFLSYGGSSLITSSFAIGLVLSISRTVKKYEPQKSVIKEKPKRIIIR</sequence>
<evidence type="ECO:0000256" key="11">
    <source>
        <dbReference type="ARBA" id="ARBA00038053"/>
    </source>
</evidence>
<dbReference type="Pfam" id="PF01098">
    <property type="entry name" value="FTSW_RODA_SPOVE"/>
    <property type="match status" value="1"/>
</dbReference>
<organism evidence="17">
    <name type="scientific">Arcobacter sp. AZ-2023</name>
    <dbReference type="NCBI Taxonomy" id="3074453"/>
    <lineage>
        <taxon>Bacteria</taxon>
        <taxon>Pseudomonadati</taxon>
        <taxon>Campylobacterota</taxon>
        <taxon>Epsilonproteobacteria</taxon>
        <taxon>Campylobacterales</taxon>
        <taxon>Arcobacteraceae</taxon>
        <taxon>Arcobacter</taxon>
    </lineage>
</organism>
<dbReference type="PANTHER" id="PTHR30474:SF2">
    <property type="entry name" value="PEPTIDOGLYCAN GLYCOSYLTRANSFERASE FTSW-RELATED"/>
    <property type="match status" value="1"/>
</dbReference>
<dbReference type="GO" id="GO:0005886">
    <property type="term" value="C:plasma membrane"/>
    <property type="evidence" value="ECO:0007669"/>
    <property type="project" value="TreeGrafter"/>
</dbReference>
<feature type="transmembrane region" description="Helical" evidence="16">
    <location>
        <begin position="344"/>
        <end position="368"/>
    </location>
</feature>
<keyword evidence="8 16" id="KW-0472">Membrane</keyword>
<dbReference type="GO" id="GO:0008360">
    <property type="term" value="P:regulation of cell shape"/>
    <property type="evidence" value="ECO:0007669"/>
    <property type="project" value="UniProtKB-KW"/>
</dbReference>
<feature type="transmembrane region" description="Helical" evidence="16">
    <location>
        <begin position="88"/>
        <end position="105"/>
    </location>
</feature>
<feature type="transmembrane region" description="Helical" evidence="16">
    <location>
        <begin position="125"/>
        <end position="146"/>
    </location>
</feature>
<evidence type="ECO:0000256" key="6">
    <source>
        <dbReference type="ARBA" id="ARBA00022984"/>
    </source>
</evidence>
<feature type="transmembrane region" description="Helical" evidence="16">
    <location>
        <begin position="380"/>
        <end position="399"/>
    </location>
</feature>
<feature type="transmembrane region" description="Helical" evidence="16">
    <location>
        <begin position="311"/>
        <end position="332"/>
    </location>
</feature>
<dbReference type="EC" id="2.4.99.28" evidence="14"/>
<keyword evidence="4 16" id="KW-0812">Transmembrane</keyword>
<evidence type="ECO:0000256" key="5">
    <source>
        <dbReference type="ARBA" id="ARBA00022960"/>
    </source>
</evidence>
<dbReference type="InterPro" id="IPR018365">
    <property type="entry name" value="Cell_cycle_FtsW-rel_CS"/>
</dbReference>
<dbReference type="PROSITE" id="PS00428">
    <property type="entry name" value="FTSW_RODA_SPOVE"/>
    <property type="match status" value="1"/>
</dbReference>
<name>A0AA96DJQ9_9BACT</name>
<evidence type="ECO:0000256" key="13">
    <source>
        <dbReference type="ARBA" id="ARBA00041418"/>
    </source>
</evidence>
<feature type="transmembrane region" description="Helical" evidence="16">
    <location>
        <begin position="158"/>
        <end position="179"/>
    </location>
</feature>
<evidence type="ECO:0000256" key="2">
    <source>
        <dbReference type="ARBA" id="ARBA00022676"/>
    </source>
</evidence>
<keyword evidence="5" id="KW-0133">Cell shape</keyword>
<evidence type="ECO:0000256" key="3">
    <source>
        <dbReference type="ARBA" id="ARBA00022679"/>
    </source>
</evidence>
<dbReference type="AlphaFoldDB" id="A0AA96DJQ9"/>
<evidence type="ECO:0000256" key="12">
    <source>
        <dbReference type="ARBA" id="ARBA00041185"/>
    </source>
</evidence>
<keyword evidence="3" id="KW-0808">Transferase</keyword>
<evidence type="ECO:0000256" key="1">
    <source>
        <dbReference type="ARBA" id="ARBA00004141"/>
    </source>
</evidence>
<dbReference type="GO" id="GO:0015648">
    <property type="term" value="F:lipid-linked peptidoglycan transporter activity"/>
    <property type="evidence" value="ECO:0007669"/>
    <property type="project" value="TreeGrafter"/>
</dbReference>
<evidence type="ECO:0000256" key="16">
    <source>
        <dbReference type="SAM" id="Phobius"/>
    </source>
</evidence>
<evidence type="ECO:0000256" key="9">
    <source>
        <dbReference type="ARBA" id="ARBA00032370"/>
    </source>
</evidence>
<keyword evidence="7 16" id="KW-1133">Transmembrane helix</keyword>
<gene>
    <name evidence="17" type="ORF">RMQ68_07740</name>
</gene>
<reference evidence="17" key="1">
    <citation type="submission" date="2023-09" db="EMBL/GenBank/DDBJ databases">
        <title>Arcobacter tbilisiensis sp. nov. isolated from chicken meat in Tbilisi, Georgia.</title>
        <authorList>
            <person name="Matthias R."/>
            <person name="Zautner A.E."/>
        </authorList>
    </citation>
    <scope>NUCLEOTIDE SEQUENCE</scope>
    <source>
        <strain evidence="17">LEO 52</strain>
    </source>
</reference>
<keyword evidence="6" id="KW-0573">Peptidoglycan synthesis</keyword>
<dbReference type="GO" id="GO:0008955">
    <property type="term" value="F:peptidoglycan glycosyltransferase activity"/>
    <property type="evidence" value="ECO:0007669"/>
    <property type="project" value="UniProtKB-EC"/>
</dbReference>
<keyword evidence="2" id="KW-0328">Glycosyltransferase</keyword>
<feature type="transmembrane region" description="Helical" evidence="16">
    <location>
        <begin position="57"/>
        <end position="76"/>
    </location>
</feature>
<evidence type="ECO:0000256" key="4">
    <source>
        <dbReference type="ARBA" id="ARBA00022692"/>
    </source>
</evidence>
<feature type="transmembrane region" description="Helical" evidence="16">
    <location>
        <begin position="209"/>
        <end position="231"/>
    </location>
</feature>
<evidence type="ECO:0000256" key="14">
    <source>
        <dbReference type="ARBA" id="ARBA00044770"/>
    </source>
</evidence>
<dbReference type="GO" id="GO:0032153">
    <property type="term" value="C:cell division site"/>
    <property type="evidence" value="ECO:0007669"/>
    <property type="project" value="TreeGrafter"/>
</dbReference>
<proteinExistence type="inferred from homology"/>
<protein>
    <recommendedName>
        <fullName evidence="12">Probable peptidoglycan glycosyltransferase FtsW</fullName>
        <ecNumber evidence="14">2.4.99.28</ecNumber>
    </recommendedName>
    <alternativeName>
        <fullName evidence="13">Cell division protein FtsW</fullName>
    </alternativeName>
    <alternativeName>
        <fullName evidence="10">Cell wall polymerase</fullName>
    </alternativeName>
    <alternativeName>
        <fullName evidence="9">Peptidoglycan polymerase</fullName>
    </alternativeName>
</protein>
<feature type="transmembrane region" description="Helical" evidence="16">
    <location>
        <begin position="21"/>
        <end position="45"/>
    </location>
</feature>
<comment type="similarity">
    <text evidence="11">Belongs to the SEDS family. FtsW subfamily.</text>
</comment>
<comment type="subcellular location">
    <subcellularLocation>
        <location evidence="1">Membrane</location>
        <topology evidence="1">Multi-pass membrane protein</topology>
    </subcellularLocation>
</comment>
<dbReference type="GO" id="GO:0009252">
    <property type="term" value="P:peptidoglycan biosynthetic process"/>
    <property type="evidence" value="ECO:0007669"/>
    <property type="project" value="UniProtKB-KW"/>
</dbReference>